<dbReference type="EMBL" id="BGPR01003359">
    <property type="protein sequence ID" value="GBM87115.1"/>
    <property type="molecule type" value="Genomic_DNA"/>
</dbReference>
<reference evidence="2 3" key="1">
    <citation type="journal article" date="2019" name="Sci. Rep.">
        <title>Orb-weaving spider Araneus ventricosus genome elucidates the spidroin gene catalogue.</title>
        <authorList>
            <person name="Kono N."/>
            <person name="Nakamura H."/>
            <person name="Ohtoshi R."/>
            <person name="Moran D.A.P."/>
            <person name="Shinohara A."/>
            <person name="Yoshida Y."/>
            <person name="Fujiwara M."/>
            <person name="Mori M."/>
            <person name="Tomita M."/>
            <person name="Arakawa K."/>
        </authorList>
    </citation>
    <scope>NUCLEOTIDE SEQUENCE [LARGE SCALE GENOMIC DNA]</scope>
</reference>
<proteinExistence type="predicted"/>
<organism evidence="2 3">
    <name type="scientific">Araneus ventricosus</name>
    <name type="common">Orbweaver spider</name>
    <name type="synonym">Epeira ventricosa</name>
    <dbReference type="NCBI Taxonomy" id="182803"/>
    <lineage>
        <taxon>Eukaryota</taxon>
        <taxon>Metazoa</taxon>
        <taxon>Ecdysozoa</taxon>
        <taxon>Arthropoda</taxon>
        <taxon>Chelicerata</taxon>
        <taxon>Arachnida</taxon>
        <taxon>Araneae</taxon>
        <taxon>Araneomorphae</taxon>
        <taxon>Entelegynae</taxon>
        <taxon>Araneoidea</taxon>
        <taxon>Araneidae</taxon>
        <taxon>Araneus</taxon>
    </lineage>
</organism>
<feature type="region of interest" description="Disordered" evidence="1">
    <location>
        <begin position="1"/>
        <end position="23"/>
    </location>
</feature>
<sequence length="152" mass="17257">MTRTAPELASPSSNFRDTSTDNPDVKFGSYQAHIQATYIRQGGIGLRPWNPPFMKPRSFHQTTMTRNVFPSSVLVLEMNCLQFIMMIDTHNHSLNTAEALKFLPTSDCKEKFLEYFNDGMGVAEASKYCEGLLQLEDKFTEEHMSNSQINPP</sequence>
<dbReference type="AlphaFoldDB" id="A0A4Y2JB14"/>
<gene>
    <name evidence="2" type="ORF">AVEN_213348_1</name>
</gene>
<name>A0A4Y2JB14_ARAVE</name>
<feature type="compositionally biased region" description="Polar residues" evidence="1">
    <location>
        <begin position="10"/>
        <end position="22"/>
    </location>
</feature>
<evidence type="ECO:0000256" key="1">
    <source>
        <dbReference type="SAM" id="MobiDB-lite"/>
    </source>
</evidence>
<evidence type="ECO:0000313" key="2">
    <source>
        <dbReference type="EMBL" id="GBM87115.1"/>
    </source>
</evidence>
<dbReference type="Proteomes" id="UP000499080">
    <property type="component" value="Unassembled WGS sequence"/>
</dbReference>
<accession>A0A4Y2JB14</accession>
<protein>
    <submittedName>
        <fullName evidence="2">Uncharacterized protein</fullName>
    </submittedName>
</protein>
<evidence type="ECO:0000313" key="3">
    <source>
        <dbReference type="Proteomes" id="UP000499080"/>
    </source>
</evidence>
<keyword evidence="3" id="KW-1185">Reference proteome</keyword>
<comment type="caution">
    <text evidence="2">The sequence shown here is derived from an EMBL/GenBank/DDBJ whole genome shotgun (WGS) entry which is preliminary data.</text>
</comment>